<name>A0ABY1WPE2_9GAMM</name>
<evidence type="ECO:0000313" key="2">
    <source>
        <dbReference type="EMBL" id="TAA45951.1"/>
    </source>
</evidence>
<dbReference type="Pfam" id="PF11172">
    <property type="entry name" value="DUF2959"/>
    <property type="match status" value="1"/>
</dbReference>
<reference evidence="3" key="1">
    <citation type="submission" date="2019-02" db="EMBL/GenBank/DDBJ databases">
        <title>Draft genome sequence of Muricauda sp. 176CP4-71.</title>
        <authorList>
            <person name="Park J.-S."/>
        </authorList>
    </citation>
    <scope>NUCLEOTIDE SEQUENCE [LARGE SCALE GENOMIC DNA]</scope>
    <source>
        <strain evidence="3">176GS2-150</strain>
    </source>
</reference>
<accession>A0ABY1WPE2</accession>
<keyword evidence="1" id="KW-0175">Coiled coil</keyword>
<protein>
    <submittedName>
        <fullName evidence="2">DUF2959 domain-containing protein</fullName>
    </submittedName>
</protein>
<dbReference type="Proteomes" id="UP000292544">
    <property type="component" value="Unassembled WGS sequence"/>
</dbReference>
<dbReference type="PROSITE" id="PS51257">
    <property type="entry name" value="PROKAR_LIPOPROTEIN"/>
    <property type="match status" value="1"/>
</dbReference>
<dbReference type="EMBL" id="SHLY01000003">
    <property type="protein sequence ID" value="TAA45951.1"/>
    <property type="molecule type" value="Genomic_DNA"/>
</dbReference>
<sequence length="214" mass="24087">MTILKALCLTCCSLLFVCGCESTYYATMEQVGVHKRDILKDRVEEAKEAQGEAQQEFKDALEQFSVLVNFDGGELQDMYEQTEDAYESSADAAAEVTERIDGIETVADALFDEWDDELTQYTNANLKQQSAQKLKATKRQYTKLLKSMRRAESKMAPVLAALKDNTLYLKHNLNAQAVGSLKGEYQRIKKDTDLLILEMNKAISESEAFIATLK</sequence>
<proteinExistence type="predicted"/>
<dbReference type="InterPro" id="IPR021342">
    <property type="entry name" value="DUF2959"/>
</dbReference>
<gene>
    <name evidence="2" type="ORF">EXY25_11420</name>
</gene>
<organism evidence="2 3">
    <name type="scientific">Corallincola spongiicola</name>
    <dbReference type="NCBI Taxonomy" id="2520508"/>
    <lineage>
        <taxon>Bacteria</taxon>
        <taxon>Pseudomonadati</taxon>
        <taxon>Pseudomonadota</taxon>
        <taxon>Gammaproteobacteria</taxon>
        <taxon>Alteromonadales</taxon>
        <taxon>Psychromonadaceae</taxon>
        <taxon>Corallincola</taxon>
    </lineage>
</organism>
<keyword evidence="3" id="KW-1185">Reference proteome</keyword>
<dbReference type="RefSeq" id="WP_130566871.1">
    <property type="nucleotide sequence ID" value="NZ_SHLY01000003.1"/>
</dbReference>
<comment type="caution">
    <text evidence="2">The sequence shown here is derived from an EMBL/GenBank/DDBJ whole genome shotgun (WGS) entry which is preliminary data.</text>
</comment>
<feature type="coiled-coil region" evidence="1">
    <location>
        <begin position="36"/>
        <end position="63"/>
    </location>
</feature>
<evidence type="ECO:0000313" key="3">
    <source>
        <dbReference type="Proteomes" id="UP000292544"/>
    </source>
</evidence>
<evidence type="ECO:0000256" key="1">
    <source>
        <dbReference type="SAM" id="Coils"/>
    </source>
</evidence>